<reference evidence="1" key="2">
    <citation type="journal article" date="2021" name="Genome Biol. Evol.">
        <title>Developing a high-quality reference genome for a parasitic bivalve with doubly uniparental inheritance (Bivalvia: Unionida).</title>
        <authorList>
            <person name="Smith C.H."/>
        </authorList>
    </citation>
    <scope>NUCLEOTIDE SEQUENCE</scope>
    <source>
        <strain evidence="1">CHS0354</strain>
        <tissue evidence="1">Mantle</tissue>
    </source>
</reference>
<accession>A0AAE0SJZ2</accession>
<gene>
    <name evidence="1" type="ORF">CHS0354_004126</name>
</gene>
<evidence type="ECO:0000313" key="1">
    <source>
        <dbReference type="EMBL" id="KAK3592900.1"/>
    </source>
</evidence>
<sequence>MQEMIVHYVRDAVQEEVSMAVKVQKGARVSESVLNAMRSGAITPVQVTPDSQLAKSRFYCISTGIINI</sequence>
<protein>
    <submittedName>
        <fullName evidence="1">Uncharacterized protein</fullName>
    </submittedName>
</protein>
<comment type="caution">
    <text evidence="1">The sequence shown here is derived from an EMBL/GenBank/DDBJ whole genome shotgun (WGS) entry which is preliminary data.</text>
</comment>
<evidence type="ECO:0000313" key="2">
    <source>
        <dbReference type="Proteomes" id="UP001195483"/>
    </source>
</evidence>
<reference evidence="1" key="1">
    <citation type="journal article" date="2021" name="Genome Biol. Evol.">
        <title>A High-Quality Reference Genome for a Parasitic Bivalve with Doubly Uniparental Inheritance (Bivalvia: Unionida).</title>
        <authorList>
            <person name="Smith C.H."/>
        </authorList>
    </citation>
    <scope>NUCLEOTIDE SEQUENCE</scope>
    <source>
        <strain evidence="1">CHS0354</strain>
    </source>
</reference>
<proteinExistence type="predicted"/>
<dbReference type="AlphaFoldDB" id="A0AAE0SJZ2"/>
<dbReference type="EMBL" id="JAEAOA010000316">
    <property type="protein sequence ID" value="KAK3592900.1"/>
    <property type="molecule type" value="Genomic_DNA"/>
</dbReference>
<keyword evidence="2" id="KW-1185">Reference proteome</keyword>
<name>A0AAE0SJZ2_9BIVA</name>
<organism evidence="1 2">
    <name type="scientific">Potamilus streckersoni</name>
    <dbReference type="NCBI Taxonomy" id="2493646"/>
    <lineage>
        <taxon>Eukaryota</taxon>
        <taxon>Metazoa</taxon>
        <taxon>Spiralia</taxon>
        <taxon>Lophotrochozoa</taxon>
        <taxon>Mollusca</taxon>
        <taxon>Bivalvia</taxon>
        <taxon>Autobranchia</taxon>
        <taxon>Heteroconchia</taxon>
        <taxon>Palaeoheterodonta</taxon>
        <taxon>Unionida</taxon>
        <taxon>Unionoidea</taxon>
        <taxon>Unionidae</taxon>
        <taxon>Ambleminae</taxon>
        <taxon>Lampsilini</taxon>
        <taxon>Potamilus</taxon>
    </lineage>
</organism>
<reference evidence="1" key="3">
    <citation type="submission" date="2023-05" db="EMBL/GenBank/DDBJ databases">
        <authorList>
            <person name="Smith C.H."/>
        </authorList>
    </citation>
    <scope>NUCLEOTIDE SEQUENCE</scope>
    <source>
        <strain evidence="1">CHS0354</strain>
        <tissue evidence="1">Mantle</tissue>
    </source>
</reference>
<dbReference type="Proteomes" id="UP001195483">
    <property type="component" value="Unassembled WGS sequence"/>
</dbReference>